<organism evidence="2 3">
    <name type="scientific">Adineta steineri</name>
    <dbReference type="NCBI Taxonomy" id="433720"/>
    <lineage>
        <taxon>Eukaryota</taxon>
        <taxon>Metazoa</taxon>
        <taxon>Spiralia</taxon>
        <taxon>Gnathifera</taxon>
        <taxon>Rotifera</taxon>
        <taxon>Eurotatoria</taxon>
        <taxon>Bdelloidea</taxon>
        <taxon>Adinetida</taxon>
        <taxon>Adinetidae</taxon>
        <taxon>Adineta</taxon>
    </lineage>
</organism>
<gene>
    <name evidence="2" type="ORF">JYZ213_LOCUS22346</name>
</gene>
<evidence type="ECO:0000256" key="1">
    <source>
        <dbReference type="ARBA" id="ARBA00022737"/>
    </source>
</evidence>
<dbReference type="SUPFAM" id="SSF52047">
    <property type="entry name" value="RNI-like"/>
    <property type="match status" value="1"/>
</dbReference>
<evidence type="ECO:0000313" key="3">
    <source>
        <dbReference type="Proteomes" id="UP000663845"/>
    </source>
</evidence>
<dbReference type="InterPro" id="IPR032675">
    <property type="entry name" value="LRR_dom_sf"/>
</dbReference>
<dbReference type="InterPro" id="IPR052201">
    <property type="entry name" value="LRR-containing_regulator"/>
</dbReference>
<dbReference type="Proteomes" id="UP000663845">
    <property type="component" value="Unassembled WGS sequence"/>
</dbReference>
<protein>
    <submittedName>
        <fullName evidence="2">Uncharacterized protein</fullName>
    </submittedName>
</protein>
<keyword evidence="1" id="KW-0677">Repeat</keyword>
<dbReference type="Gene3D" id="3.80.10.10">
    <property type="entry name" value="Ribonuclease Inhibitor"/>
    <property type="match status" value="2"/>
</dbReference>
<dbReference type="AlphaFoldDB" id="A0A814QFF6"/>
<dbReference type="InterPro" id="IPR001611">
    <property type="entry name" value="Leu-rich_rpt"/>
</dbReference>
<dbReference type="Pfam" id="PF13516">
    <property type="entry name" value="LRR_6"/>
    <property type="match status" value="3"/>
</dbReference>
<comment type="caution">
    <text evidence="2">The sequence shown here is derived from an EMBL/GenBank/DDBJ whole genome shotgun (WGS) entry which is preliminary data.</text>
</comment>
<dbReference type="PANTHER" id="PTHR24111:SF0">
    <property type="entry name" value="LEUCINE-RICH REPEAT-CONTAINING PROTEIN"/>
    <property type="match status" value="1"/>
</dbReference>
<sequence>MKSIAERIRPENVITIIIINNDKENDRISLFDSLFDICRFTRLRSLTIHQIKDINLEHFLNCLSTNSLTSLSIESNEQEHSSTWNLVSSAMVRWNLWKLCISTANYMIEHILWPDQYKLGHLEFSDCIYSEYLLILHCLPNLQTLIIRNCIMNENQVSPISSTSMLHASLKSLTITDCSLIPQHLELLLSSTPSLYHLKLVSHRKSFDSMFQSCYWEQLIRTKLLELDQFEFFFASTNFKNNKFISLETFVSPFRAPFWLEDKHCFVSCAYVPSSRAIWLHTTPIKGINYQELIRCETFTTLNIARKLIGSAGAQHLANALKNNTILTTLDLHENPIRDLGIEYFADALSCNTTLTTLNLCQAQIGNKGVGYLSKALSSNTTLTTLNLAVNQIGDVGAQHLFNALQKNKTLQKLILRYGNSISSLLFDELEKTDNRLA</sequence>
<dbReference type="SMART" id="SM00368">
    <property type="entry name" value="LRR_RI"/>
    <property type="match status" value="4"/>
</dbReference>
<reference evidence="2" key="1">
    <citation type="submission" date="2021-02" db="EMBL/GenBank/DDBJ databases">
        <authorList>
            <person name="Nowell W R."/>
        </authorList>
    </citation>
    <scope>NUCLEOTIDE SEQUENCE</scope>
</reference>
<proteinExistence type="predicted"/>
<dbReference type="EMBL" id="CAJNOG010000253">
    <property type="protein sequence ID" value="CAF1118591.1"/>
    <property type="molecule type" value="Genomic_DNA"/>
</dbReference>
<accession>A0A814QFF6</accession>
<evidence type="ECO:0000313" key="2">
    <source>
        <dbReference type="EMBL" id="CAF1118591.1"/>
    </source>
</evidence>
<name>A0A814QFF6_9BILA</name>
<dbReference type="PANTHER" id="PTHR24111">
    <property type="entry name" value="LEUCINE-RICH REPEAT-CONTAINING PROTEIN 34"/>
    <property type="match status" value="1"/>
</dbReference>